<dbReference type="GO" id="GO:0005737">
    <property type="term" value="C:cytoplasm"/>
    <property type="evidence" value="ECO:0007669"/>
    <property type="project" value="TreeGrafter"/>
</dbReference>
<dbReference type="PANTHER" id="PTHR21621">
    <property type="entry name" value="RIBOSOMAL PROTEIN S6 MODIFICATION PROTEIN"/>
    <property type="match status" value="1"/>
</dbReference>
<dbReference type="GO" id="GO:0018169">
    <property type="term" value="F:ribosomal S6-glutamic acid ligase activity"/>
    <property type="evidence" value="ECO:0007669"/>
    <property type="project" value="TreeGrafter"/>
</dbReference>
<dbReference type="RefSeq" id="WP_051546700.1">
    <property type="nucleotide sequence ID" value="NZ_JAJA02000001.1"/>
</dbReference>
<dbReference type="AlphaFoldDB" id="A0A108U7D5"/>
<gene>
    <name evidence="1" type="ORF">AZ78_1453</name>
</gene>
<name>A0A108U7D5_9GAMM</name>
<evidence type="ECO:0000313" key="1">
    <source>
        <dbReference type="EMBL" id="KWS03904.1"/>
    </source>
</evidence>
<dbReference type="EMBL" id="JAJA02000001">
    <property type="protein sequence ID" value="KWS03904.1"/>
    <property type="molecule type" value="Genomic_DNA"/>
</dbReference>
<dbReference type="GO" id="GO:0009432">
    <property type="term" value="P:SOS response"/>
    <property type="evidence" value="ECO:0007669"/>
    <property type="project" value="TreeGrafter"/>
</dbReference>
<proteinExistence type="predicted"/>
<dbReference type="Proteomes" id="UP000023435">
    <property type="component" value="Unassembled WGS sequence"/>
</dbReference>
<organism evidence="1 2">
    <name type="scientific">Lysobacter capsici AZ78</name>
    <dbReference type="NCBI Taxonomy" id="1444315"/>
    <lineage>
        <taxon>Bacteria</taxon>
        <taxon>Pseudomonadati</taxon>
        <taxon>Pseudomonadota</taxon>
        <taxon>Gammaproteobacteria</taxon>
        <taxon>Lysobacterales</taxon>
        <taxon>Lysobacteraceae</taxon>
        <taxon>Lysobacter</taxon>
    </lineage>
</organism>
<keyword evidence="2" id="KW-1185">Reference proteome</keyword>
<dbReference type="OrthoDB" id="583309at2"/>
<sequence>MTTLIVSDPWDIHARAVAWALEHEGEKVHLWYTHDFPQKHGASLRVDSAGAGADPAQVTLHCARHHRDFGSHDIDTVWLRRWYQPQASPDLHPADTRFAQTEANEFIRATIGLLDESPRFWINPVAAKARADRKAAQLKVAAAVGLTVPSTLISNDPATIRAFFHEHGGKLIYKPMTGASWVSEDKALATYTAAIGEELLGNDASLSNAPGIYQPLLDKSYELRVTVMGRTVVAAQIKSQNSGGYLVDWRANDFDEAMGYARYALPEAIERRCLALMQRMGLVFGCIDFVVTTQGEYMFLEVNEMGQFLWLEGVNPELQLLDCFVQFSQSRDPNFVYDWRRPVYRYREYWESMEQRGDVDPPAHLHLALPRTFEMRE</sequence>
<protein>
    <recommendedName>
        <fullName evidence="3">ATP-grasp domain-containing protein</fullName>
    </recommendedName>
</protein>
<dbReference type="SUPFAM" id="SSF56059">
    <property type="entry name" value="Glutathione synthetase ATP-binding domain-like"/>
    <property type="match status" value="1"/>
</dbReference>
<comment type="caution">
    <text evidence="1">The sequence shown here is derived from an EMBL/GenBank/DDBJ whole genome shotgun (WGS) entry which is preliminary data.</text>
</comment>
<dbReference type="PANTHER" id="PTHR21621:SF0">
    <property type="entry name" value="BETA-CITRYLGLUTAMATE SYNTHASE B-RELATED"/>
    <property type="match status" value="1"/>
</dbReference>
<evidence type="ECO:0008006" key="3">
    <source>
        <dbReference type="Google" id="ProtNLM"/>
    </source>
</evidence>
<reference evidence="1 2" key="1">
    <citation type="journal article" date="2014" name="Genome Announc.">
        <title>Draft Genome Sequence of Lysobacter capsici AZ78, a Bacterium Antagonistic to Plant-Pathogenic Oomycetes.</title>
        <authorList>
            <person name="Puopolo G."/>
            <person name="Sonego P."/>
            <person name="Engelen K."/>
            <person name="Pertot I."/>
        </authorList>
    </citation>
    <scope>NUCLEOTIDE SEQUENCE [LARGE SCALE GENOMIC DNA]</scope>
    <source>
        <strain evidence="1 2">AZ78</strain>
    </source>
</reference>
<dbReference type="Gene3D" id="3.30.470.20">
    <property type="entry name" value="ATP-grasp fold, B domain"/>
    <property type="match status" value="1"/>
</dbReference>
<evidence type="ECO:0000313" key="2">
    <source>
        <dbReference type="Proteomes" id="UP000023435"/>
    </source>
</evidence>
<accession>A0A108U7D5</accession>